<reference evidence="2" key="1">
    <citation type="submission" date="2018-03" db="EMBL/GenBank/DDBJ databases">
        <authorList>
            <person name="Guldener U."/>
        </authorList>
    </citation>
    <scope>NUCLEOTIDE SEQUENCE</scope>
</reference>
<dbReference type="AlphaFoldDB" id="A0AAE8MM39"/>
<protein>
    <submittedName>
        <fullName evidence="2">Uncharacterized protein</fullName>
    </submittedName>
</protein>
<dbReference type="Proteomes" id="UP001187734">
    <property type="component" value="Unassembled WGS sequence"/>
</dbReference>
<organism evidence="2 3">
    <name type="scientific">Fusarium torulosum</name>
    <dbReference type="NCBI Taxonomy" id="33205"/>
    <lineage>
        <taxon>Eukaryota</taxon>
        <taxon>Fungi</taxon>
        <taxon>Dikarya</taxon>
        <taxon>Ascomycota</taxon>
        <taxon>Pezizomycotina</taxon>
        <taxon>Sordariomycetes</taxon>
        <taxon>Hypocreomycetidae</taxon>
        <taxon>Hypocreales</taxon>
        <taxon>Nectriaceae</taxon>
        <taxon>Fusarium</taxon>
    </lineage>
</organism>
<gene>
    <name evidence="2" type="ORF">FTOL_13407</name>
</gene>
<name>A0AAE8MM39_9HYPO</name>
<keyword evidence="3" id="KW-1185">Reference proteome</keyword>
<evidence type="ECO:0000313" key="2">
    <source>
        <dbReference type="EMBL" id="SPJ91005.1"/>
    </source>
</evidence>
<proteinExistence type="predicted"/>
<feature type="region of interest" description="Disordered" evidence="1">
    <location>
        <begin position="204"/>
        <end position="242"/>
    </location>
</feature>
<sequence length="282" mass="29906">MAGLTAIGKLVDVAPALSKSVNVALAKSGFYQKLRGWFCVRLAPAFSDPASFSKLATAFIGDLERLVRTLGLIGCIFNVYLSADEMSETAGQNNPISEQEHVFAEVNLALGSTELALGVGSIVAEVAGFEALTTVCGPLGIVVGLAALGVMLASLFDIPKTDPWSKLEDWMADAPTMYGSYNQSPTITGDVLITYVIPPIKITKVNQDQPNKDNNNGNNNKNNSGNNNQANSNNSDPGQEPRRVIPVQHTAALRLDNALAAFTAEASQFQANLPVITAAHVY</sequence>
<evidence type="ECO:0000256" key="1">
    <source>
        <dbReference type="SAM" id="MobiDB-lite"/>
    </source>
</evidence>
<accession>A0AAE8MM39</accession>
<comment type="caution">
    <text evidence="2">The sequence shown here is derived from an EMBL/GenBank/DDBJ whole genome shotgun (WGS) entry which is preliminary data.</text>
</comment>
<dbReference type="EMBL" id="ONZP01000804">
    <property type="protein sequence ID" value="SPJ91005.1"/>
    <property type="molecule type" value="Genomic_DNA"/>
</dbReference>
<feature type="compositionally biased region" description="Low complexity" evidence="1">
    <location>
        <begin position="206"/>
        <end position="238"/>
    </location>
</feature>
<evidence type="ECO:0000313" key="3">
    <source>
        <dbReference type="Proteomes" id="UP001187734"/>
    </source>
</evidence>